<dbReference type="Proteomes" id="UP001208771">
    <property type="component" value="Unassembled WGS sequence"/>
</dbReference>
<gene>
    <name evidence="1" type="ORF">NOF55_09910</name>
</gene>
<keyword evidence="2" id="KW-1185">Reference proteome</keyword>
<protein>
    <submittedName>
        <fullName evidence="1">Uncharacterized protein</fullName>
    </submittedName>
</protein>
<dbReference type="RefSeq" id="WP_306411210.1">
    <property type="nucleotide sequence ID" value="NZ_JANFPI010000003.1"/>
</dbReference>
<name>A0AAE3MZX2_9HYPH</name>
<evidence type="ECO:0000313" key="2">
    <source>
        <dbReference type="Proteomes" id="UP001208771"/>
    </source>
</evidence>
<organism evidence="1 2">
    <name type="scientific">Ectorhizobium quercum</name>
    <dbReference type="NCBI Taxonomy" id="2965071"/>
    <lineage>
        <taxon>Bacteria</taxon>
        <taxon>Pseudomonadati</taxon>
        <taxon>Pseudomonadota</taxon>
        <taxon>Alphaproteobacteria</taxon>
        <taxon>Hyphomicrobiales</taxon>
        <taxon>Rhizobiaceae</taxon>
        <taxon>Ectorhizobium</taxon>
    </lineage>
</organism>
<sequence length="54" mass="5280">MQTVLAAILLTGFAMLALAAGLLAGRAPLKGSCGGAACGGRCQACDRHPGGRKP</sequence>
<dbReference type="EMBL" id="JANFPI010000003">
    <property type="protein sequence ID" value="MCX8997422.1"/>
    <property type="molecule type" value="Genomic_DNA"/>
</dbReference>
<dbReference type="AlphaFoldDB" id="A0AAE3MZX2"/>
<comment type="caution">
    <text evidence="1">The sequence shown here is derived from an EMBL/GenBank/DDBJ whole genome shotgun (WGS) entry which is preliminary data.</text>
</comment>
<proteinExistence type="predicted"/>
<accession>A0AAE3MZX2</accession>
<reference evidence="1" key="1">
    <citation type="submission" date="2022-07" db="EMBL/GenBank/DDBJ databases">
        <title>Ectorhizobium quercum gen.nov., sp. nov.</title>
        <authorList>
            <person name="Ma T."/>
            <person name="Li Y."/>
        </authorList>
    </citation>
    <scope>NUCLEOTIDE SEQUENCE</scope>
    <source>
        <strain evidence="1">BDR2-2</strain>
    </source>
</reference>
<evidence type="ECO:0000313" key="1">
    <source>
        <dbReference type="EMBL" id="MCX8997422.1"/>
    </source>
</evidence>